<dbReference type="PROSITE" id="PS00154">
    <property type="entry name" value="ATPASE_E1_E2"/>
    <property type="match status" value="1"/>
</dbReference>
<dbReference type="SMART" id="SM00831">
    <property type="entry name" value="Cation_ATPase_N"/>
    <property type="match status" value="1"/>
</dbReference>
<feature type="region of interest" description="Disordered" evidence="22">
    <location>
        <begin position="1241"/>
        <end position="1261"/>
    </location>
</feature>
<sequence length="2050" mass="222042">MTGASKGYACSRLQPGQDPKVVLKEVQPWFSVFSGAHSEVPCEPGTFSPLPGADTCLPCPGGTYCQTAATVEATTCPKGFYCPEGSGEPSLCPRHTVAAAPGAKQQEDCGPCPAGHWCKVGAVAEVMCRAGSYCGPQTGTPPLCPAGYTCPAGSSTYTGPGQLCVFPYYCPPGSIHPRACPGGSEALNGSGLRVSQETCCRLCEAGTYHSRALDALPCQPCPPGFSCHQGASHCTCRGLNRVFQKSDGSCICRAGHESYEGESSSEEDCQPQVVERCSPGDVRLAATRTCVSPKQYDCSFFCRPVGGELSAGLGICQCQQYVSAEELCDAQCLARAPQLSLAWGPSRELILSMKDEAGDSVQRRLTSTVGPDLSFQGSARVHLVQCGPHGILGFVISTRNVLGSFLLDRSASHFPVYQEQHLLNSNPHWDFGAFRHLGHLVRETHLSFSRFAHQFLDPGTYVFRDNGLPDSIAVVLVKEKWVACDPGLSPVQPSSPYQLARHGVLRHQVPNLGPDWAAISGVLLAVGLATVLLTGLGLVLRPSSLAPACPARARGPHAPAEHAPLGDWPLPAGKPLPAKTLEDFSIRTLYDKLEDQSLHVAAQLSKHRSDALAFYRGAHQQLQGLQETATHPFWKLPELRRTFTPERVTQPWFFQDLLQGLKEAKRPGLGRAGDPEMGARAAARAHARQSCAPSAPYPGCEELDRAIEALAAALSQAPPGSNQDPEGSPGVTPKEEPPRAQAPHTGTEPFLSCSSRLAELLKMGKALVVGGKVVPRVCPPTRQEDTLGPAEAGGPGGENLGSWALQSDQALALERDRIPSLRCGLLEDRGAGTACPEGLQHQRTLSRLQGPHKPLGVSHRAAAKTFSNLDGSLHPQKGTQKREQLVQVSMVLGLDWTRASDSEGPSSASPTRRRLQGGEGEDCPEQDLRREAVLSDLDTFLSSSFTCKCPEGRSWASSEAPGLQPDRAAPPAWPLVASGPQMDLDVASRCESRRGGLSSALENPPRASTAPLLLFQKTEIYSVELSGSGDIEKTDKGHDKKYGGLKKNCLERKTHQPKEELKKELDLDDHKLSNEELETKYGTNIITGLSSTRAAELLARDGPNTLTPPKETPKIIKFLKQMVGGFSILLWIGAVLCWIAYGIQYSNDKSSSLDSVYLGSVLALVVILTGVFAYYQEAKSTNIMASFRQMIPQQALVVRDSEKKTVPADQLVVGDIVEIKGGDQIPADIRLLSAQGCKVDNSSLTGESEPQPRSSEFTHDNPLETKNISFFSTTCLEGTATGVVINTGDRTVIGQIASLASGVQNSKTPIGIEIEHFVHIVAGVAVSIGVLFFIIAVSMKYHVLDSIIFLIGIIVANVPEGLLATVTVALSLTAKRMAKKNCLVKGLEAVETLGSTSIICSDKTGTLTQNRMTVAHLWFDSQVFVADTSEDHSNQVFDQSSATWASLSKIITLCNRAEFRPGQESVPIMKKAVVGDASETALLKFSEVILGNVMEIRKRNRKVAEIPFNSTNKFQLSIHETDDPSDKRFLVVMKGAPERVLEKCSTIMVNGQEQPLDRSTAKAFHTAYMELGGLGERVLGFCHLYLPADEFPATYSFDVDTMNFPTSNFCFVGLLSMIDPPRSTVPDAVTKCRSAGIKIIMVTGDHPITAKAIAKSVGIISANSETVEDIAKRLNVAVAQVNKRDAKAAVVTGMELKDMSPAQLDELLANHSEIVFARTSPQQKLIIVEGCQRQDAIVAVTGDGVNDSPALKKADIGIAMGITGSDAAKSAADMVLLDDNFASIVTGVEEGRLIFDNLKKTIAYTLTKNIAELCPFLIYIIAGLPLPIGTITILFIDLGTDIIPSIALAYEKAESDIMNRKPRHKKKDRLVNKPLAVYSYLHIGLMQALGAFVVYFTVYAQEGFRPSTLLNLRVEWEKGYVNDLEDSYGQEWTSYQRKYLEWTGYTAFFVGIMIQQIADLIIRKTRRNSIFQQGLFRNKIIWVGIASQVIIALILSYGLGSIVALNFTMLRPQYWFVAVPHAVLIWVYDEVRKLAIRLYPGSWWDKNMYY</sequence>
<dbReference type="Pfam" id="PF00690">
    <property type="entry name" value="Cation_ATPase_N"/>
    <property type="match status" value="1"/>
</dbReference>
<dbReference type="SUPFAM" id="SSF81660">
    <property type="entry name" value="Metal cation-transporting ATPase, ATP-binding domain N"/>
    <property type="match status" value="1"/>
</dbReference>
<evidence type="ECO:0000256" key="9">
    <source>
        <dbReference type="ARBA" id="ARBA00022723"/>
    </source>
</evidence>
<evidence type="ECO:0000256" key="2">
    <source>
        <dbReference type="ARBA" id="ARBA00006934"/>
    </source>
</evidence>
<feature type="transmembrane region" description="Helical" evidence="23">
    <location>
        <begin position="1155"/>
        <end position="1175"/>
    </location>
</feature>
<evidence type="ECO:0000256" key="15">
    <source>
        <dbReference type="ARBA" id="ARBA00022967"/>
    </source>
</evidence>
<feature type="region of interest" description="Disordered" evidence="22">
    <location>
        <begin position="716"/>
        <end position="750"/>
    </location>
</feature>
<keyword evidence="8 23" id="KW-0812">Transmembrane</keyword>
<keyword evidence="25" id="KW-1185">Reference proteome</keyword>
<keyword evidence="9" id="KW-0479">Metal-binding</keyword>
<dbReference type="GO" id="GO:0006883">
    <property type="term" value="P:intracellular sodium ion homeostasis"/>
    <property type="evidence" value="ECO:0007669"/>
    <property type="project" value="TreeGrafter"/>
</dbReference>
<dbReference type="GO" id="GO:0005524">
    <property type="term" value="F:ATP binding"/>
    <property type="evidence" value="ECO:0007669"/>
    <property type="project" value="UniProtKB-KW"/>
</dbReference>
<dbReference type="GO" id="GO:1990573">
    <property type="term" value="P:potassium ion import across plasma membrane"/>
    <property type="evidence" value="ECO:0007669"/>
    <property type="project" value="TreeGrafter"/>
</dbReference>
<feature type="transmembrane region" description="Helical" evidence="23">
    <location>
        <begin position="1347"/>
        <end position="1370"/>
    </location>
</feature>
<name>A0A2Y9NLE2_DELLE</name>
<evidence type="ECO:0000256" key="19">
    <source>
        <dbReference type="ARBA" id="ARBA00031813"/>
    </source>
</evidence>
<feature type="transmembrane region" description="Helical" evidence="23">
    <location>
        <begin position="1875"/>
        <end position="1898"/>
    </location>
</feature>
<evidence type="ECO:0000313" key="26">
    <source>
        <dbReference type="RefSeq" id="XP_022430118.2"/>
    </source>
</evidence>
<dbReference type="KEGG" id="dle:111175101"/>
<dbReference type="PANTHER" id="PTHR43294:SF1">
    <property type="entry name" value="POTASSIUM-TRANSPORTING ATPASE ALPHA CHAIN 2"/>
    <property type="match status" value="1"/>
</dbReference>
<keyword evidence="17" id="KW-0406">Ion transport</keyword>
<proteinExistence type="inferred from homology"/>
<dbReference type="SFLD" id="SFLDG00002">
    <property type="entry name" value="C1.7:_P-type_atpase_like"/>
    <property type="match status" value="1"/>
</dbReference>
<evidence type="ECO:0000256" key="13">
    <source>
        <dbReference type="ARBA" id="ARBA00022842"/>
    </source>
</evidence>
<dbReference type="InterPro" id="IPR023298">
    <property type="entry name" value="ATPase_P-typ_TM_dom_sf"/>
</dbReference>
<feature type="transmembrane region" description="Helical" evidence="23">
    <location>
        <begin position="1982"/>
        <end position="2007"/>
    </location>
</feature>
<dbReference type="Pfam" id="PF13246">
    <property type="entry name" value="Cation_ATPase"/>
    <property type="match status" value="1"/>
</dbReference>
<dbReference type="GO" id="GO:0046872">
    <property type="term" value="F:metal ion binding"/>
    <property type="evidence" value="ECO:0007669"/>
    <property type="project" value="UniProtKB-KW"/>
</dbReference>
<evidence type="ECO:0000256" key="7">
    <source>
        <dbReference type="ARBA" id="ARBA00022553"/>
    </source>
</evidence>
<dbReference type="InParanoid" id="A0A2Y9NLE2"/>
<evidence type="ECO:0000256" key="17">
    <source>
        <dbReference type="ARBA" id="ARBA00023065"/>
    </source>
</evidence>
<dbReference type="CDD" id="cd02608">
    <property type="entry name" value="P-type_ATPase_Na-K_like"/>
    <property type="match status" value="1"/>
</dbReference>
<keyword evidence="5" id="KW-0813">Transport</keyword>
<dbReference type="SMART" id="SM01411">
    <property type="entry name" value="Ephrin_rec_like"/>
    <property type="match status" value="3"/>
</dbReference>
<dbReference type="GeneID" id="111175101"/>
<feature type="transmembrane region" description="Helical" evidence="23">
    <location>
        <begin position="516"/>
        <end position="540"/>
    </location>
</feature>
<protein>
    <recommendedName>
        <fullName evidence="4">Potassium-transporting ATPase alpha chain 2</fullName>
        <ecNumber evidence="3">7.2.2.19</ecNumber>
    </recommendedName>
    <alternativeName>
        <fullName evidence="20">Non-gastric H(+)/K(+) ATPase subunit alpha</fullName>
    </alternativeName>
    <alternativeName>
        <fullName evidence="19">Proton pump</fullName>
    </alternativeName>
</protein>
<evidence type="ECO:0000256" key="5">
    <source>
        <dbReference type="ARBA" id="ARBA00022448"/>
    </source>
</evidence>
<evidence type="ECO:0000256" key="10">
    <source>
        <dbReference type="ARBA" id="ARBA00022741"/>
    </source>
</evidence>
<keyword evidence="12" id="KW-0067">ATP-binding</keyword>
<dbReference type="InterPro" id="IPR050510">
    <property type="entry name" value="Cation_transp_ATPase_P-type"/>
</dbReference>
<dbReference type="InterPro" id="IPR059000">
    <property type="entry name" value="ATPase_P-type_domA"/>
</dbReference>
<dbReference type="Gene3D" id="3.40.50.1000">
    <property type="entry name" value="HAD superfamily/HAD-like"/>
    <property type="match status" value="1"/>
</dbReference>
<feature type="transmembrane region" description="Helical" evidence="23">
    <location>
        <begin position="1802"/>
        <end position="1822"/>
    </location>
</feature>
<dbReference type="Pfam" id="PF00122">
    <property type="entry name" value="E1-E2_ATPase"/>
    <property type="match status" value="1"/>
</dbReference>
<dbReference type="PANTHER" id="PTHR43294">
    <property type="entry name" value="SODIUM/POTASSIUM-TRANSPORTING ATPASE SUBUNIT ALPHA"/>
    <property type="match status" value="1"/>
</dbReference>
<gene>
    <name evidence="26" type="primary">LOC111175101</name>
</gene>
<dbReference type="SFLD" id="SFLDS00003">
    <property type="entry name" value="Haloacid_Dehalogenase"/>
    <property type="match status" value="1"/>
</dbReference>
<feature type="region of interest" description="Disordered" evidence="22">
    <location>
        <begin position="776"/>
        <end position="801"/>
    </location>
</feature>
<evidence type="ECO:0000256" key="14">
    <source>
        <dbReference type="ARBA" id="ARBA00022958"/>
    </source>
</evidence>
<dbReference type="InterPro" id="IPR005775">
    <property type="entry name" value="P-type_ATPase_IIC"/>
</dbReference>
<dbReference type="GO" id="GO:0005886">
    <property type="term" value="C:plasma membrane"/>
    <property type="evidence" value="ECO:0007669"/>
    <property type="project" value="TreeGrafter"/>
</dbReference>
<dbReference type="InterPro" id="IPR009030">
    <property type="entry name" value="Growth_fac_rcpt_cys_sf"/>
</dbReference>
<dbReference type="InterPro" id="IPR036412">
    <property type="entry name" value="HAD-like_sf"/>
</dbReference>
<dbReference type="GO" id="GO:0036376">
    <property type="term" value="P:sodium ion export across plasma membrane"/>
    <property type="evidence" value="ECO:0007669"/>
    <property type="project" value="TreeGrafter"/>
</dbReference>
<feature type="transmembrane region" description="Helical" evidence="23">
    <location>
        <begin position="1123"/>
        <end position="1143"/>
    </location>
</feature>
<keyword evidence="13" id="KW-0460">Magnesium</keyword>
<feature type="region of interest" description="Disordered" evidence="22">
    <location>
        <begin position="897"/>
        <end position="926"/>
    </location>
</feature>
<evidence type="ECO:0000256" key="3">
    <source>
        <dbReference type="ARBA" id="ARBA00012803"/>
    </source>
</evidence>
<keyword evidence="7" id="KW-0597">Phosphoprotein</keyword>
<dbReference type="Gene3D" id="3.40.1110.10">
    <property type="entry name" value="Calcium-transporting ATPase, cytoplasmic domain N"/>
    <property type="match status" value="1"/>
</dbReference>
<keyword evidence="11" id="KW-0375">Hydrogen ion transport</keyword>
<dbReference type="Gene3D" id="2.70.150.10">
    <property type="entry name" value="Calcium-transporting ATPase, cytoplasmic transduction domain A"/>
    <property type="match status" value="1"/>
</dbReference>
<evidence type="ECO:0000256" key="12">
    <source>
        <dbReference type="ARBA" id="ARBA00022840"/>
    </source>
</evidence>
<dbReference type="SUPFAM" id="SSF81653">
    <property type="entry name" value="Calcium ATPase, transduction domain A"/>
    <property type="match status" value="1"/>
</dbReference>
<dbReference type="Gene3D" id="1.20.1110.10">
    <property type="entry name" value="Calcium-transporting ATPase, transmembrane domain"/>
    <property type="match status" value="1"/>
</dbReference>
<dbReference type="InterPro" id="IPR008250">
    <property type="entry name" value="ATPase_P-typ_transduc_dom_A_sf"/>
</dbReference>
<reference evidence="26" key="1">
    <citation type="submission" date="2025-08" db="UniProtKB">
        <authorList>
            <consortium name="RefSeq"/>
        </authorList>
    </citation>
    <scope>IDENTIFICATION</scope>
    <source>
        <tissue evidence="26">Blood</tissue>
    </source>
</reference>
<dbReference type="InterPro" id="IPR023214">
    <property type="entry name" value="HAD_sf"/>
</dbReference>
<dbReference type="GO" id="GO:0008900">
    <property type="term" value="F:P-type potassium:proton transporter activity"/>
    <property type="evidence" value="ECO:0007669"/>
    <property type="project" value="UniProtKB-EC"/>
</dbReference>
<dbReference type="GO" id="GO:0030007">
    <property type="term" value="P:intracellular potassium ion homeostasis"/>
    <property type="evidence" value="ECO:0007669"/>
    <property type="project" value="TreeGrafter"/>
</dbReference>
<evidence type="ECO:0000313" key="25">
    <source>
        <dbReference type="Proteomes" id="UP000248483"/>
    </source>
</evidence>
<feature type="transmembrane region" description="Helical" evidence="23">
    <location>
        <begin position="1942"/>
        <end position="1962"/>
    </location>
</feature>
<dbReference type="FunFam" id="3.40.50.1000:FF:000004">
    <property type="entry name" value="Sodium/potassium-transporting ATPase subunit alpha"/>
    <property type="match status" value="1"/>
</dbReference>
<dbReference type="SUPFAM" id="SSF57184">
    <property type="entry name" value="Growth factor receptor domain"/>
    <property type="match status" value="1"/>
</dbReference>
<dbReference type="InterPro" id="IPR018303">
    <property type="entry name" value="ATPase_P-typ_P_site"/>
</dbReference>
<dbReference type="FunFam" id="1.20.1110.10:FF:000079">
    <property type="entry name" value="Sodium/potassium-transporting ATPase subunit alpha"/>
    <property type="match status" value="1"/>
</dbReference>
<dbReference type="InterPro" id="IPR023299">
    <property type="entry name" value="ATPase_P-typ_cyto_dom_N"/>
</dbReference>
<dbReference type="FunFam" id="1.20.1110.10:FF:000095">
    <property type="entry name" value="Sodium/potassium-transporting ATPase subunit alpha-1"/>
    <property type="match status" value="1"/>
</dbReference>
<dbReference type="FunFam" id="3.40.1110.10:FF:000001">
    <property type="entry name" value="Sodium/potassium-transporting ATPase subunit alpha"/>
    <property type="match status" value="1"/>
</dbReference>
<feature type="domain" description="Cation-transporting P-type ATPase N-terminal" evidence="24">
    <location>
        <begin position="1068"/>
        <end position="1142"/>
    </location>
</feature>
<keyword evidence="10" id="KW-0547">Nucleotide-binding</keyword>
<evidence type="ECO:0000259" key="24">
    <source>
        <dbReference type="SMART" id="SM00831"/>
    </source>
</evidence>
<keyword evidence="14" id="KW-0630">Potassium</keyword>
<dbReference type="GO" id="GO:0016887">
    <property type="term" value="F:ATP hydrolysis activity"/>
    <property type="evidence" value="ECO:0007669"/>
    <property type="project" value="InterPro"/>
</dbReference>
<feature type="transmembrane region" description="Helical" evidence="23">
    <location>
        <begin position="1828"/>
        <end position="1850"/>
    </location>
</feature>
<evidence type="ECO:0000256" key="20">
    <source>
        <dbReference type="ARBA" id="ARBA00032036"/>
    </source>
</evidence>
<accession>A0A2Y9NLE2</accession>
<comment type="similarity">
    <text evidence="2">Belongs to the cation transport ATPase (P-type) (TC 3.A.3) family. Type IIC subfamily.</text>
</comment>
<dbReference type="InterPro" id="IPR006068">
    <property type="entry name" value="ATPase_P-typ_cation-transptr_C"/>
</dbReference>
<evidence type="ECO:0000256" key="21">
    <source>
        <dbReference type="ARBA" id="ARBA00047839"/>
    </source>
</evidence>
<dbReference type="NCBIfam" id="TIGR01494">
    <property type="entry name" value="ATPase_P-type"/>
    <property type="match status" value="2"/>
</dbReference>
<dbReference type="SUPFAM" id="SSF56784">
    <property type="entry name" value="HAD-like"/>
    <property type="match status" value="1"/>
</dbReference>
<keyword evidence="6" id="KW-0633">Potassium transport</keyword>
<dbReference type="InterPro" id="IPR004014">
    <property type="entry name" value="ATPase_P-typ_cation-transptr_N"/>
</dbReference>
<evidence type="ECO:0000256" key="16">
    <source>
        <dbReference type="ARBA" id="ARBA00022989"/>
    </source>
</evidence>
<evidence type="ECO:0000256" key="11">
    <source>
        <dbReference type="ARBA" id="ARBA00022781"/>
    </source>
</evidence>
<dbReference type="RefSeq" id="XP_022430118.2">
    <property type="nucleotide sequence ID" value="XM_022574410.2"/>
</dbReference>
<keyword evidence="15" id="KW-1278">Translocase</keyword>
<evidence type="ECO:0000256" key="6">
    <source>
        <dbReference type="ARBA" id="ARBA00022538"/>
    </source>
</evidence>
<dbReference type="EC" id="7.2.2.19" evidence="3"/>
<organism evidence="25 26">
    <name type="scientific">Delphinapterus leucas</name>
    <name type="common">Beluga whale</name>
    <dbReference type="NCBI Taxonomy" id="9749"/>
    <lineage>
        <taxon>Eukaryota</taxon>
        <taxon>Metazoa</taxon>
        <taxon>Chordata</taxon>
        <taxon>Craniata</taxon>
        <taxon>Vertebrata</taxon>
        <taxon>Euteleostomi</taxon>
        <taxon>Mammalia</taxon>
        <taxon>Eutheria</taxon>
        <taxon>Laurasiatheria</taxon>
        <taxon>Artiodactyla</taxon>
        <taxon>Whippomorpha</taxon>
        <taxon>Cetacea</taxon>
        <taxon>Odontoceti</taxon>
        <taxon>Monodontidae</taxon>
        <taxon>Delphinapterus</taxon>
    </lineage>
</organism>
<dbReference type="FunCoup" id="A0A2Y9NLE2">
    <property type="interactions" value="10"/>
</dbReference>
<dbReference type="PRINTS" id="PR00121">
    <property type="entry name" value="NAKATPASE"/>
</dbReference>
<evidence type="ECO:0000256" key="22">
    <source>
        <dbReference type="SAM" id="MobiDB-lite"/>
    </source>
</evidence>
<keyword evidence="16 23" id="KW-1133">Transmembrane helix</keyword>
<evidence type="ECO:0000256" key="4">
    <source>
        <dbReference type="ARBA" id="ARBA00022092"/>
    </source>
</evidence>
<evidence type="ECO:0000256" key="23">
    <source>
        <dbReference type="SAM" id="Phobius"/>
    </source>
</evidence>
<dbReference type="Pfam" id="PF00689">
    <property type="entry name" value="Cation_ATPase_C"/>
    <property type="match status" value="1"/>
</dbReference>
<feature type="transmembrane region" description="Helical" evidence="23">
    <location>
        <begin position="1317"/>
        <end position="1341"/>
    </location>
</feature>
<dbReference type="SUPFAM" id="SSF81665">
    <property type="entry name" value="Calcium ATPase, transmembrane domain M"/>
    <property type="match status" value="1"/>
</dbReference>
<dbReference type="SFLD" id="SFLDF00027">
    <property type="entry name" value="p-type_atpase"/>
    <property type="match status" value="1"/>
</dbReference>
<dbReference type="PRINTS" id="PR00119">
    <property type="entry name" value="CATATPASE"/>
</dbReference>
<dbReference type="Proteomes" id="UP000248483">
    <property type="component" value="Unplaced"/>
</dbReference>
<dbReference type="STRING" id="9749.A0A2Y9NLE2"/>
<dbReference type="InterPro" id="IPR044492">
    <property type="entry name" value="P_typ_ATPase_HD_dom"/>
</dbReference>
<feature type="compositionally biased region" description="Polar residues" evidence="22">
    <location>
        <begin position="1241"/>
        <end position="1255"/>
    </location>
</feature>
<dbReference type="Gene3D" id="2.10.50.10">
    <property type="entry name" value="Tumor Necrosis Factor Receptor, subunit A, domain 2"/>
    <property type="match status" value="1"/>
</dbReference>
<dbReference type="FunFam" id="2.70.150.10:FF:000003">
    <property type="entry name" value="Sodium/potassium-transporting ATPase subunit alpha"/>
    <property type="match status" value="1"/>
</dbReference>
<dbReference type="GO" id="GO:0005391">
    <property type="term" value="F:P-type sodium:potassium-exchanging transporter activity"/>
    <property type="evidence" value="ECO:0007669"/>
    <property type="project" value="TreeGrafter"/>
</dbReference>
<evidence type="ECO:0000256" key="1">
    <source>
        <dbReference type="ARBA" id="ARBA00004141"/>
    </source>
</evidence>
<dbReference type="NCBIfam" id="TIGR01106">
    <property type="entry name" value="ATPase-IIC_X-K"/>
    <property type="match status" value="1"/>
</dbReference>
<evidence type="ECO:0000256" key="18">
    <source>
        <dbReference type="ARBA" id="ARBA00023136"/>
    </source>
</evidence>
<comment type="catalytic activity">
    <reaction evidence="21">
        <text>K(+)(out) + ATP + H2O + H(+)(in) = K(+)(in) + ADP + phosphate + 2 H(+)(out)</text>
        <dbReference type="Rhea" id="RHEA:22044"/>
        <dbReference type="ChEBI" id="CHEBI:15377"/>
        <dbReference type="ChEBI" id="CHEBI:15378"/>
        <dbReference type="ChEBI" id="CHEBI:29103"/>
        <dbReference type="ChEBI" id="CHEBI:30616"/>
        <dbReference type="ChEBI" id="CHEBI:43474"/>
        <dbReference type="ChEBI" id="CHEBI:456216"/>
        <dbReference type="EC" id="7.2.2.19"/>
    </reaction>
    <physiologicalReaction direction="left-to-right" evidence="21">
        <dbReference type="Rhea" id="RHEA:22045"/>
    </physiologicalReaction>
</comment>
<comment type="subcellular location">
    <subcellularLocation>
        <location evidence="1">Membrane</location>
        <topology evidence="1">Multi-pass membrane protein</topology>
    </subcellularLocation>
</comment>
<dbReference type="InterPro" id="IPR001757">
    <property type="entry name" value="P_typ_ATPase"/>
</dbReference>
<evidence type="ECO:0000256" key="8">
    <source>
        <dbReference type="ARBA" id="ARBA00022692"/>
    </source>
</evidence>
<keyword evidence="18 23" id="KW-0472">Membrane</keyword>